<reference evidence="2" key="1">
    <citation type="submission" date="2020-02" db="EMBL/GenBank/DDBJ databases">
        <authorList>
            <person name="Meier V. D."/>
        </authorList>
    </citation>
    <scope>NUCLEOTIDE SEQUENCE</scope>
    <source>
        <strain evidence="2">AVDCRST_MAG79</strain>
    </source>
</reference>
<evidence type="ECO:0000256" key="1">
    <source>
        <dbReference type="SAM" id="MobiDB-lite"/>
    </source>
</evidence>
<accession>A0A6J4UD82</accession>
<organism evidence="2">
    <name type="scientific">uncultured Thermoleophilia bacterium</name>
    <dbReference type="NCBI Taxonomy" id="1497501"/>
    <lineage>
        <taxon>Bacteria</taxon>
        <taxon>Bacillati</taxon>
        <taxon>Actinomycetota</taxon>
        <taxon>Thermoleophilia</taxon>
        <taxon>environmental samples</taxon>
    </lineage>
</organism>
<feature type="non-terminal residue" evidence="2">
    <location>
        <position position="135"/>
    </location>
</feature>
<proteinExistence type="predicted"/>
<sequence length="135" mass="15109">PGRVRVLPPRAGPFRRDGRDGRGPPRRLPAVPRERPRGVAPRRRPSLHRGPGRRPRPGRDRGRGALRRRAALRRRGGRPRRPRPRRSGGVRAALPRATRGRGRRDGAHAPRAARRGRRASAAAARLDRRARTPAL</sequence>
<feature type="region of interest" description="Disordered" evidence="1">
    <location>
        <begin position="1"/>
        <end position="135"/>
    </location>
</feature>
<gene>
    <name evidence="2" type="ORF">AVDCRST_MAG79-2150</name>
</gene>
<feature type="compositionally biased region" description="Basic residues" evidence="1">
    <location>
        <begin position="64"/>
        <end position="88"/>
    </location>
</feature>
<feature type="compositionally biased region" description="Basic residues" evidence="1">
    <location>
        <begin position="40"/>
        <end position="56"/>
    </location>
</feature>
<feature type="non-terminal residue" evidence="2">
    <location>
        <position position="1"/>
    </location>
</feature>
<feature type="compositionally biased region" description="Basic and acidic residues" evidence="1">
    <location>
        <begin position="125"/>
        <end position="135"/>
    </location>
</feature>
<protein>
    <submittedName>
        <fullName evidence="2">4-hydroxybenzoyl-CoA thioesterase family active site</fullName>
    </submittedName>
</protein>
<feature type="compositionally biased region" description="Basic and acidic residues" evidence="1">
    <location>
        <begin position="14"/>
        <end position="23"/>
    </location>
</feature>
<dbReference type="EMBL" id="CADCWC010000321">
    <property type="protein sequence ID" value="CAA9544383.1"/>
    <property type="molecule type" value="Genomic_DNA"/>
</dbReference>
<evidence type="ECO:0000313" key="2">
    <source>
        <dbReference type="EMBL" id="CAA9544383.1"/>
    </source>
</evidence>
<dbReference type="AlphaFoldDB" id="A0A6J4UD82"/>
<name>A0A6J4UD82_9ACTN</name>